<dbReference type="AlphaFoldDB" id="A0A0F6RD72"/>
<evidence type="ECO:0000256" key="1">
    <source>
        <dbReference type="SAM" id="SignalP"/>
    </source>
</evidence>
<protein>
    <recommendedName>
        <fullName evidence="4">DUF1318 domain-containing protein</fullName>
    </recommendedName>
</protein>
<organism evidence="2 3">
    <name type="scientific">Kangiella geojedonensis</name>
    <dbReference type="NCBI Taxonomy" id="914150"/>
    <lineage>
        <taxon>Bacteria</taxon>
        <taxon>Pseudomonadati</taxon>
        <taxon>Pseudomonadota</taxon>
        <taxon>Gammaproteobacteria</taxon>
        <taxon>Kangiellales</taxon>
        <taxon>Kangiellaceae</taxon>
        <taxon>Kangiella</taxon>
    </lineage>
</organism>
<dbReference type="InterPro" id="IPR008309">
    <property type="entry name" value="YdbL"/>
</dbReference>
<evidence type="ECO:0000313" key="2">
    <source>
        <dbReference type="EMBL" id="AKE53038.1"/>
    </source>
</evidence>
<dbReference type="KEGG" id="kge:TQ33_2109"/>
<reference evidence="2 3" key="1">
    <citation type="submission" date="2015-02" db="EMBL/GenBank/DDBJ databases">
        <title>Complete genome sequence of Kangiella geojedonensis strain YCS-5T.</title>
        <authorList>
            <person name="Kim K.M."/>
        </authorList>
    </citation>
    <scope>NUCLEOTIDE SEQUENCE [LARGE SCALE GENOMIC DNA]</scope>
    <source>
        <strain evidence="2 3">YCS-5</strain>
    </source>
</reference>
<accession>A0A0F6RD72</accession>
<gene>
    <name evidence="2" type="ORF">TQ33_2109</name>
</gene>
<dbReference type="Proteomes" id="UP000034071">
    <property type="component" value="Chromosome"/>
</dbReference>
<feature type="chain" id="PRO_5002508975" description="DUF1318 domain-containing protein" evidence="1">
    <location>
        <begin position="24"/>
        <end position="111"/>
    </location>
</feature>
<feature type="signal peptide" evidence="1">
    <location>
        <begin position="1"/>
        <end position="23"/>
    </location>
</feature>
<dbReference type="EMBL" id="CP010975">
    <property type="protein sequence ID" value="AKE53038.1"/>
    <property type="molecule type" value="Genomic_DNA"/>
</dbReference>
<sequence>MNTLTKLILITTASLLLAAQAFAANLGQLKDQGVVGELSNGYVGIVTPAKATPDMKALVEEVNDKRRQIYANQAKQNNKSLAEIEAIAARRNIDRTQSGHYIKIGGAWQKK</sequence>
<dbReference type="Pfam" id="PF07027">
    <property type="entry name" value="DUF1318"/>
    <property type="match status" value="1"/>
</dbReference>
<dbReference type="RefSeq" id="WP_046562027.1">
    <property type="nucleotide sequence ID" value="NZ_CP010975.1"/>
</dbReference>
<evidence type="ECO:0008006" key="4">
    <source>
        <dbReference type="Google" id="ProtNLM"/>
    </source>
</evidence>
<dbReference type="HOGENOM" id="CLU_146585_1_0_6"/>
<evidence type="ECO:0000313" key="3">
    <source>
        <dbReference type="Proteomes" id="UP000034071"/>
    </source>
</evidence>
<dbReference type="PIRSF" id="PIRSF025560">
    <property type="entry name" value="UCP025560"/>
    <property type="match status" value="1"/>
</dbReference>
<keyword evidence="1" id="KW-0732">Signal</keyword>
<name>A0A0F6RD72_9GAMM</name>
<proteinExistence type="predicted"/>
<dbReference type="OrthoDB" id="9798130at2"/>
<dbReference type="STRING" id="914150.TQ33_2109"/>
<keyword evidence="3" id="KW-1185">Reference proteome</keyword>